<dbReference type="Pfam" id="PF13560">
    <property type="entry name" value="HTH_31"/>
    <property type="match status" value="1"/>
</dbReference>
<dbReference type="InterPro" id="IPR001387">
    <property type="entry name" value="Cro/C1-type_HTH"/>
</dbReference>
<dbReference type="SMART" id="SM00530">
    <property type="entry name" value="HTH_XRE"/>
    <property type="match status" value="1"/>
</dbReference>
<accession>A0ABS3F2J6</accession>
<name>A0ABS3F2J6_9PROT</name>
<comment type="caution">
    <text evidence="2">The sequence shown here is derived from an EMBL/GenBank/DDBJ whole genome shotgun (WGS) entry which is preliminary data.</text>
</comment>
<evidence type="ECO:0000313" key="3">
    <source>
        <dbReference type="Proteomes" id="UP000664761"/>
    </source>
</evidence>
<protein>
    <submittedName>
        <fullName evidence="2">Helix-turn-helix transcriptional regulator</fullName>
    </submittedName>
</protein>
<dbReference type="RefSeq" id="WP_207042432.1">
    <property type="nucleotide sequence ID" value="NZ_JAFLNC010000001.1"/>
</dbReference>
<proteinExistence type="predicted"/>
<gene>
    <name evidence="2" type="ORF">J0X12_03850</name>
</gene>
<dbReference type="PROSITE" id="PS50943">
    <property type="entry name" value="HTH_CROC1"/>
    <property type="match status" value="1"/>
</dbReference>
<dbReference type="SUPFAM" id="SSF47413">
    <property type="entry name" value="lambda repressor-like DNA-binding domains"/>
    <property type="match status" value="1"/>
</dbReference>
<dbReference type="InterPro" id="IPR010982">
    <property type="entry name" value="Lambda_DNA-bd_dom_sf"/>
</dbReference>
<feature type="domain" description="HTH cro/C1-type" evidence="1">
    <location>
        <begin position="8"/>
        <end position="66"/>
    </location>
</feature>
<dbReference type="CDD" id="cd00093">
    <property type="entry name" value="HTH_XRE"/>
    <property type="match status" value="1"/>
</dbReference>
<dbReference type="EMBL" id="JAFLNC010000001">
    <property type="protein sequence ID" value="MBO0332733.1"/>
    <property type="molecule type" value="Genomic_DNA"/>
</dbReference>
<sequence>MTPFGLRVRKLRKSRGITLKKMAADLDISSAYLSALEHGHRGRPSWSLVAQICDYFNIIWDDAEELQRLASLSHPKVTVDTSGLSPIATEYANLLANKIRDLPEYALAEMLHYLKTTQRDHE</sequence>
<evidence type="ECO:0000259" key="1">
    <source>
        <dbReference type="PROSITE" id="PS50943"/>
    </source>
</evidence>
<evidence type="ECO:0000313" key="2">
    <source>
        <dbReference type="EMBL" id="MBO0332733.1"/>
    </source>
</evidence>
<keyword evidence="3" id="KW-1185">Reference proteome</keyword>
<reference evidence="2 3" key="1">
    <citation type="submission" date="2021-03" db="EMBL/GenBank/DDBJ databases">
        <title>Sneathiella sp. CAU 1612 isolated from Kang Won-do.</title>
        <authorList>
            <person name="Kim W."/>
        </authorList>
    </citation>
    <scope>NUCLEOTIDE SEQUENCE [LARGE SCALE GENOMIC DNA]</scope>
    <source>
        <strain evidence="2 3">CAU 1612</strain>
    </source>
</reference>
<organism evidence="2 3">
    <name type="scientific">Sneathiella sedimenti</name>
    <dbReference type="NCBI Taxonomy" id="2816034"/>
    <lineage>
        <taxon>Bacteria</taxon>
        <taxon>Pseudomonadati</taxon>
        <taxon>Pseudomonadota</taxon>
        <taxon>Alphaproteobacteria</taxon>
        <taxon>Sneathiellales</taxon>
        <taxon>Sneathiellaceae</taxon>
        <taxon>Sneathiella</taxon>
    </lineage>
</organism>
<dbReference type="Proteomes" id="UP000664761">
    <property type="component" value="Unassembled WGS sequence"/>
</dbReference>
<dbReference type="Gene3D" id="1.10.260.40">
    <property type="entry name" value="lambda repressor-like DNA-binding domains"/>
    <property type="match status" value="1"/>
</dbReference>